<dbReference type="InterPro" id="IPR027945">
    <property type="entry name" value="SseB_C"/>
</dbReference>
<dbReference type="Proteomes" id="UP000664815">
    <property type="component" value="Unassembled WGS sequence"/>
</dbReference>
<dbReference type="InterPro" id="IPR009839">
    <property type="entry name" value="SseB_N"/>
</dbReference>
<accession>A0A9D8KX18</accession>
<comment type="caution">
    <text evidence="4">The sequence shown here is derived from an EMBL/GenBank/DDBJ whole genome shotgun (WGS) entry which is preliminary data.</text>
</comment>
<proteinExistence type="predicted"/>
<organism evidence="4 5">
    <name type="scientific">Stenotrophomonas nitritireducens</name>
    <dbReference type="NCBI Taxonomy" id="83617"/>
    <lineage>
        <taxon>Bacteria</taxon>
        <taxon>Pseudomonadati</taxon>
        <taxon>Pseudomonadota</taxon>
        <taxon>Gammaproteobacteria</taxon>
        <taxon>Lysobacterales</taxon>
        <taxon>Lysobacteraceae</taxon>
        <taxon>Stenotrophomonas</taxon>
    </lineage>
</organism>
<keyword evidence="1" id="KW-0732">Signal</keyword>
<feature type="non-terminal residue" evidence="4">
    <location>
        <position position="262"/>
    </location>
</feature>
<evidence type="ECO:0000259" key="2">
    <source>
        <dbReference type="Pfam" id="PF07179"/>
    </source>
</evidence>
<name>A0A9D8KX18_9GAMM</name>
<dbReference type="EMBL" id="JAFKMG010000577">
    <property type="protein sequence ID" value="MBN8798931.1"/>
    <property type="molecule type" value="Genomic_DNA"/>
</dbReference>
<evidence type="ECO:0000313" key="4">
    <source>
        <dbReference type="EMBL" id="MBN8798931.1"/>
    </source>
</evidence>
<feature type="signal peptide" evidence="1">
    <location>
        <begin position="1"/>
        <end position="22"/>
    </location>
</feature>
<sequence length="262" mass="28700">MNFRSLLLPAIACVAMATSAPASPQVSGRKLMVDAADVQHYLDGSFPRSQKALGGLLALTVSQPRLTRPAGNRLNLVTGEQDGHKYLPVFSSIARMQEYIKEDSKYLSMVGRDLFDTTRGAPLILNPASEYGKQLAPHEIAQLLEPGSAPRSEPMVKMGEADYPQDMVDTLTGVFRAHAGVKAAYMIRVTFADRAHEPHPLVGIEMEDGKESEMRPLMEALNDAAHRQIPGQVFDVQQIDRKGRAAMTDALLQVEPFYVRGA</sequence>
<dbReference type="Pfam" id="PF14581">
    <property type="entry name" value="SseB_C"/>
    <property type="match status" value="1"/>
</dbReference>
<evidence type="ECO:0000313" key="5">
    <source>
        <dbReference type="Proteomes" id="UP000664815"/>
    </source>
</evidence>
<protein>
    <submittedName>
        <fullName evidence="4">Enhanced serine sensitivity protein SseB C-terminal domain-containing protein</fullName>
    </submittedName>
</protein>
<gene>
    <name evidence="4" type="ORF">J0H45_06185</name>
</gene>
<reference evidence="4" key="1">
    <citation type="submission" date="2021-02" db="EMBL/GenBank/DDBJ databases">
        <title>Thiocyanate and organic carbon inputs drive convergent selection for specific autotrophic Afipia and Thiobacillus strains within complex microbiomes.</title>
        <authorList>
            <person name="Huddy R.J."/>
            <person name="Sachdeva R."/>
            <person name="Kadzinga F."/>
            <person name="Kantor R.S."/>
            <person name="Harrison S.T.L."/>
            <person name="Banfield J.F."/>
        </authorList>
    </citation>
    <scope>NUCLEOTIDE SEQUENCE</scope>
    <source>
        <strain evidence="4">SCN18_10_11_15_R1_P_69_7</strain>
    </source>
</reference>
<feature type="domain" description="SseB protein N-terminal" evidence="2">
    <location>
        <begin position="70"/>
        <end position="142"/>
    </location>
</feature>
<dbReference type="Pfam" id="PF07179">
    <property type="entry name" value="SseB"/>
    <property type="match status" value="1"/>
</dbReference>
<evidence type="ECO:0000256" key="1">
    <source>
        <dbReference type="SAM" id="SignalP"/>
    </source>
</evidence>
<dbReference type="AlphaFoldDB" id="A0A9D8KX18"/>
<feature type="chain" id="PRO_5039721190" evidence="1">
    <location>
        <begin position="23"/>
        <end position="262"/>
    </location>
</feature>
<feature type="domain" description="SseB protein C-terminal" evidence="3">
    <location>
        <begin position="161"/>
        <end position="260"/>
    </location>
</feature>
<evidence type="ECO:0000259" key="3">
    <source>
        <dbReference type="Pfam" id="PF14581"/>
    </source>
</evidence>